<comment type="caution">
    <text evidence="2">The sequence shown here is derived from an EMBL/GenBank/DDBJ whole genome shotgun (WGS) entry which is preliminary data.</text>
</comment>
<evidence type="ECO:0000259" key="1">
    <source>
        <dbReference type="SMART" id="SM00507"/>
    </source>
</evidence>
<dbReference type="SMART" id="SM00507">
    <property type="entry name" value="HNHc"/>
    <property type="match status" value="1"/>
</dbReference>
<keyword evidence="2" id="KW-0540">Nuclease</keyword>
<evidence type="ECO:0000313" key="3">
    <source>
        <dbReference type="Proteomes" id="UP000606721"/>
    </source>
</evidence>
<organism evidence="2 3">
    <name type="scientific">Aphanizomenon flos-aquae FACHB-1040</name>
    <dbReference type="NCBI Taxonomy" id="2692887"/>
    <lineage>
        <taxon>Bacteria</taxon>
        <taxon>Bacillati</taxon>
        <taxon>Cyanobacteriota</taxon>
        <taxon>Cyanophyceae</taxon>
        <taxon>Nostocales</taxon>
        <taxon>Aphanizomenonaceae</taxon>
        <taxon>Aphanizomenon</taxon>
    </lineage>
</organism>
<keyword evidence="3" id="KW-1185">Reference proteome</keyword>
<dbReference type="EMBL" id="JACJQT010000049">
    <property type="protein sequence ID" value="MBD2280019.1"/>
    <property type="molecule type" value="Genomic_DNA"/>
</dbReference>
<evidence type="ECO:0000313" key="2">
    <source>
        <dbReference type="EMBL" id="MBD2280019.1"/>
    </source>
</evidence>
<name>A0ABR8BYU2_APHFL</name>
<dbReference type="GO" id="GO:0004519">
    <property type="term" value="F:endonuclease activity"/>
    <property type="evidence" value="ECO:0007669"/>
    <property type="project" value="UniProtKB-KW"/>
</dbReference>
<dbReference type="InterPro" id="IPR003615">
    <property type="entry name" value="HNH_nuc"/>
</dbReference>
<sequence length="78" mass="8757">MNSKQKQSKKHQLIDEYGACCWWCGKSISIDMLTIEHLRPKSRGGSNSLENLRLACLTCNCSRGNSLFPPGVKVNVFK</sequence>
<dbReference type="InterPro" id="IPR002711">
    <property type="entry name" value="HNH"/>
</dbReference>
<dbReference type="RefSeq" id="WP_168633767.1">
    <property type="nucleotide sequence ID" value="NZ_JACJQT010000049.1"/>
</dbReference>
<dbReference type="Proteomes" id="UP000606721">
    <property type="component" value="Unassembled WGS sequence"/>
</dbReference>
<dbReference type="PANTHER" id="PTHR33877:SF2">
    <property type="entry name" value="OS07G0170200 PROTEIN"/>
    <property type="match status" value="1"/>
</dbReference>
<gene>
    <name evidence="2" type="ORF">H6F99_17525</name>
</gene>
<dbReference type="InterPro" id="IPR052892">
    <property type="entry name" value="NA-targeting_endonuclease"/>
</dbReference>
<dbReference type="CDD" id="cd00085">
    <property type="entry name" value="HNHc"/>
    <property type="match status" value="1"/>
</dbReference>
<protein>
    <submittedName>
        <fullName evidence="2">HNH endonuclease</fullName>
    </submittedName>
</protein>
<proteinExistence type="predicted"/>
<feature type="domain" description="HNH nuclease" evidence="1">
    <location>
        <begin position="8"/>
        <end position="61"/>
    </location>
</feature>
<dbReference type="PANTHER" id="PTHR33877">
    <property type="entry name" value="SLL1193 PROTEIN"/>
    <property type="match status" value="1"/>
</dbReference>
<dbReference type="Pfam" id="PF01844">
    <property type="entry name" value="HNH"/>
    <property type="match status" value="1"/>
</dbReference>
<dbReference type="Gene3D" id="1.10.30.50">
    <property type="match status" value="1"/>
</dbReference>
<accession>A0ABR8BYU2</accession>
<keyword evidence="2" id="KW-0255">Endonuclease</keyword>
<keyword evidence="2" id="KW-0378">Hydrolase</keyword>
<reference evidence="2 3" key="1">
    <citation type="journal article" date="2020" name="ISME J.">
        <title>Comparative genomics reveals insights into cyanobacterial evolution and habitat adaptation.</title>
        <authorList>
            <person name="Chen M.Y."/>
            <person name="Teng W.K."/>
            <person name="Zhao L."/>
            <person name="Hu C.X."/>
            <person name="Zhou Y.K."/>
            <person name="Han B.P."/>
            <person name="Song L.R."/>
            <person name="Shu W.S."/>
        </authorList>
    </citation>
    <scope>NUCLEOTIDE SEQUENCE [LARGE SCALE GENOMIC DNA]</scope>
    <source>
        <strain evidence="2 3">FACHB-1040</strain>
    </source>
</reference>